<organism evidence="1 2">
    <name type="scientific">Paraburkholderia caledonica</name>
    <dbReference type="NCBI Taxonomy" id="134536"/>
    <lineage>
        <taxon>Bacteria</taxon>
        <taxon>Pseudomonadati</taxon>
        <taxon>Pseudomonadota</taxon>
        <taxon>Betaproteobacteria</taxon>
        <taxon>Burkholderiales</taxon>
        <taxon>Burkholderiaceae</taxon>
        <taxon>Paraburkholderia</taxon>
    </lineage>
</organism>
<evidence type="ECO:0000313" key="2">
    <source>
        <dbReference type="Proteomes" id="UP001229486"/>
    </source>
</evidence>
<dbReference type="AlphaFoldDB" id="A0AB73IS17"/>
<proteinExistence type="predicted"/>
<protein>
    <submittedName>
        <fullName evidence="1">Uncharacterized protein</fullName>
    </submittedName>
</protein>
<accession>A0AB73IS17</accession>
<gene>
    <name evidence="1" type="ORF">J2793_006281</name>
</gene>
<dbReference type="RefSeq" id="WP_392395603.1">
    <property type="nucleotide sequence ID" value="NZ_JAURTK010000012.1"/>
</dbReference>
<dbReference type="EMBL" id="JAURTK010000012">
    <property type="protein sequence ID" value="MDP9650807.1"/>
    <property type="molecule type" value="Genomic_DNA"/>
</dbReference>
<sequence>MSDLSDEPTLGRRLGENGWKQGAIAEAEAQEIIATVLAGQGRHDLADALRTAKACAVAISQTCDIVCRNDAAEPFLEFVVAEIRDGAPNPQDTFLKSFRRFAAPLTMSNRHLVFRPWDKCLIPRAALANCGIATDVALEPRARDDLLDWLTTRYVRAALPDAFNSRLQVAGAEEKVRKALTEAPKVTEVYLLLKPRYEELTDPLVPYECDVVLLCERENYLDENVRKTIQPTLEEIERILAATPGIEVEDIHLRGEHEFSLYETRAYDRWQFDDLSYAAEYRAAKKGTVPEFEYRAGLSRSREGKPA</sequence>
<name>A0AB73IS17_9BURK</name>
<dbReference type="Proteomes" id="UP001229486">
    <property type="component" value="Unassembled WGS sequence"/>
</dbReference>
<evidence type="ECO:0000313" key="1">
    <source>
        <dbReference type="EMBL" id="MDP9650807.1"/>
    </source>
</evidence>
<comment type="caution">
    <text evidence="1">The sequence shown here is derived from an EMBL/GenBank/DDBJ whole genome shotgun (WGS) entry which is preliminary data.</text>
</comment>
<reference evidence="1" key="1">
    <citation type="submission" date="2023-07" db="EMBL/GenBank/DDBJ databases">
        <title>Sorghum-associated microbial communities from plants grown in Nebraska, USA.</title>
        <authorList>
            <person name="Schachtman D."/>
        </authorList>
    </citation>
    <scope>NUCLEOTIDE SEQUENCE</scope>
    <source>
        <strain evidence="1">DS1061</strain>
    </source>
</reference>